<dbReference type="PANTHER" id="PTHR47501">
    <property type="entry name" value="TRANSPOSASE-RELATED"/>
    <property type="match status" value="1"/>
</dbReference>
<dbReference type="Proteomes" id="UP000324748">
    <property type="component" value="Unassembled WGS sequence"/>
</dbReference>
<feature type="region of interest" description="Disordered" evidence="1">
    <location>
        <begin position="1"/>
        <end position="29"/>
    </location>
</feature>
<feature type="compositionally biased region" description="Basic and acidic residues" evidence="1">
    <location>
        <begin position="1"/>
        <end position="11"/>
    </location>
</feature>
<dbReference type="Pfam" id="PF05699">
    <property type="entry name" value="Dimer_Tnp_hAT"/>
    <property type="match status" value="1"/>
</dbReference>
<feature type="compositionally biased region" description="Basic and acidic residues" evidence="1">
    <location>
        <begin position="613"/>
        <end position="627"/>
    </location>
</feature>
<evidence type="ECO:0000313" key="4">
    <source>
        <dbReference type="Proteomes" id="UP000324748"/>
    </source>
</evidence>
<evidence type="ECO:0000259" key="2">
    <source>
        <dbReference type="Pfam" id="PF05699"/>
    </source>
</evidence>
<gene>
    <name evidence="3" type="ORF">PGT21_030248</name>
</gene>
<dbReference type="PANTHER" id="PTHR47501:SF5">
    <property type="entry name" value="HAT C-TERMINAL DIMERISATION DOMAIN-CONTAINING PROTEIN"/>
    <property type="match status" value="1"/>
</dbReference>
<dbReference type="InterPro" id="IPR012337">
    <property type="entry name" value="RNaseH-like_sf"/>
</dbReference>
<dbReference type="EMBL" id="VSWC01000170">
    <property type="protein sequence ID" value="KAA1072200.1"/>
    <property type="molecule type" value="Genomic_DNA"/>
</dbReference>
<dbReference type="GO" id="GO:0046983">
    <property type="term" value="F:protein dimerization activity"/>
    <property type="evidence" value="ECO:0007669"/>
    <property type="project" value="InterPro"/>
</dbReference>
<comment type="caution">
    <text evidence="3">The sequence shown here is derived from an EMBL/GenBank/DDBJ whole genome shotgun (WGS) entry which is preliminary data.</text>
</comment>
<feature type="domain" description="HAT C-terminal dimerisation" evidence="2">
    <location>
        <begin position="675"/>
        <end position="737"/>
    </location>
</feature>
<name>A0A5B0M876_PUCGR</name>
<accession>A0A5B0M876</accession>
<evidence type="ECO:0000313" key="3">
    <source>
        <dbReference type="EMBL" id="KAA1072200.1"/>
    </source>
</evidence>
<dbReference type="OrthoDB" id="3264316at2759"/>
<sequence>MDQARDPDTGRAKSKRKRSNKSKDSSEFDDVEQYFYPPVLADKNDEIPTMYRCKWCDNSYKQVHGTRANLYKHRDGNIHQTACSSRDKAIQAGAKLPLTAKQLAGRQTGRERGGITTFLQSASFDTKIFNQLVVISLIRLPLAWTHIEDTLLRVGFDYARRGVELYSAAWAAKEVHNLYCNLQAKVLSDIQSLPSQVSLIHDMWITRRLPYGFLGISVAYITDDWIFKTCHLSLKYIPSILKGKYMAIPIANILRKTGLSQKIVAQTTDSGSNTGPMPEEVATNVDITSSINLSDDRIPCFSHKLTLILNAGLNAIPVEQQDEIPFKEDILGSVPDLEPDYDEDDMIGDDVLLYHYDDKAKSEDDCSNTQKSRALGANKINFILKKVDFVMQKTTASLSRRSEFDTWAKNLEYVGPRLIPNFVLDWSYQFQNRDRAFKARNVIDTLIKNERDRQQRDGGKDYYSNVEISEADWEIVKNFNDIIGVSTGPVQSLPSVPVATLMPWKFPTQEFYFLMKKMEGDISSGSMILDEYRCLRDYLQSKARSANEPELKEMTDEMLSKLETCVTETLKCDAILIATALNPCFRLALIKMCYPSDYARAKGLLEEKFAERKREVEAKQPPKEPSPKPELPIESSHNQRFLENMDLFPDSVQSTPEDELSIYLRGKYKMVTSKSTQSLPWWKEHADEFPILSLLARDYLACCASSSGIERCLSAAGNLCGREYLAAKSVEDCVSSHLWLSRAVTPDGPFAAAQQIIQSSADDDHEEVHQDT</sequence>
<evidence type="ECO:0000256" key="1">
    <source>
        <dbReference type="SAM" id="MobiDB-lite"/>
    </source>
</evidence>
<dbReference type="AlphaFoldDB" id="A0A5B0M876"/>
<feature type="region of interest" description="Disordered" evidence="1">
    <location>
        <begin position="613"/>
        <end position="634"/>
    </location>
</feature>
<dbReference type="SUPFAM" id="SSF53098">
    <property type="entry name" value="Ribonuclease H-like"/>
    <property type="match status" value="1"/>
</dbReference>
<protein>
    <recommendedName>
        <fullName evidence="2">HAT C-terminal dimerisation domain-containing protein</fullName>
    </recommendedName>
</protein>
<organism evidence="3 4">
    <name type="scientific">Puccinia graminis f. sp. tritici</name>
    <dbReference type="NCBI Taxonomy" id="56615"/>
    <lineage>
        <taxon>Eukaryota</taxon>
        <taxon>Fungi</taxon>
        <taxon>Dikarya</taxon>
        <taxon>Basidiomycota</taxon>
        <taxon>Pucciniomycotina</taxon>
        <taxon>Pucciniomycetes</taxon>
        <taxon>Pucciniales</taxon>
        <taxon>Pucciniaceae</taxon>
        <taxon>Puccinia</taxon>
    </lineage>
</organism>
<keyword evidence="4" id="KW-1185">Reference proteome</keyword>
<proteinExistence type="predicted"/>
<reference evidence="3 4" key="1">
    <citation type="submission" date="2019-05" db="EMBL/GenBank/DDBJ databases">
        <title>Emergence of the Ug99 lineage of the wheat stem rust pathogen through somatic hybridization.</title>
        <authorList>
            <person name="Li F."/>
            <person name="Upadhyaya N.M."/>
            <person name="Sperschneider J."/>
            <person name="Matny O."/>
            <person name="Nguyen-Phuc H."/>
            <person name="Mago R."/>
            <person name="Raley C."/>
            <person name="Miller M.E."/>
            <person name="Silverstein K.A.T."/>
            <person name="Henningsen E."/>
            <person name="Hirsch C.D."/>
            <person name="Visser B."/>
            <person name="Pretorius Z.A."/>
            <person name="Steffenson B.J."/>
            <person name="Schwessinger B."/>
            <person name="Dodds P.N."/>
            <person name="Figueroa M."/>
        </authorList>
    </citation>
    <scope>NUCLEOTIDE SEQUENCE [LARGE SCALE GENOMIC DNA]</scope>
    <source>
        <strain evidence="3">21-0</strain>
    </source>
</reference>
<dbReference type="InterPro" id="IPR008906">
    <property type="entry name" value="HATC_C_dom"/>
</dbReference>